<feature type="signal peptide" evidence="8">
    <location>
        <begin position="1"/>
        <end position="31"/>
    </location>
</feature>
<keyword evidence="3" id="KW-0479">Metal-binding</keyword>
<keyword evidence="5" id="KW-0378">Hydrolase</keyword>
<evidence type="ECO:0000259" key="10">
    <source>
        <dbReference type="Pfam" id="PF02868"/>
    </source>
</evidence>
<evidence type="ECO:0000259" key="11">
    <source>
        <dbReference type="Pfam" id="PF07504"/>
    </source>
</evidence>
<dbReference type="Pfam" id="PF02868">
    <property type="entry name" value="Peptidase_M4_C"/>
    <property type="match status" value="1"/>
</dbReference>
<dbReference type="RefSeq" id="WP_205115253.1">
    <property type="nucleotide sequence ID" value="NZ_JAFBCM010000001.1"/>
</dbReference>
<keyword evidence="6" id="KW-0862">Zinc</keyword>
<evidence type="ECO:0000313" key="12">
    <source>
        <dbReference type="EMBL" id="MFC3764313.1"/>
    </source>
</evidence>
<dbReference type="Pfam" id="PF07504">
    <property type="entry name" value="FTP"/>
    <property type="match status" value="1"/>
</dbReference>
<evidence type="ECO:0000259" key="9">
    <source>
        <dbReference type="Pfam" id="PF01447"/>
    </source>
</evidence>
<organism evidence="12 13">
    <name type="scientific">Tenggerimyces flavus</name>
    <dbReference type="NCBI Taxonomy" id="1708749"/>
    <lineage>
        <taxon>Bacteria</taxon>
        <taxon>Bacillati</taxon>
        <taxon>Actinomycetota</taxon>
        <taxon>Actinomycetes</taxon>
        <taxon>Propionibacteriales</taxon>
        <taxon>Nocardioidaceae</taxon>
        <taxon>Tenggerimyces</taxon>
    </lineage>
</organism>
<feature type="domain" description="Peptidase M4" evidence="9">
    <location>
        <begin position="324"/>
        <end position="379"/>
    </location>
</feature>
<evidence type="ECO:0000256" key="4">
    <source>
        <dbReference type="ARBA" id="ARBA00022729"/>
    </source>
</evidence>
<name>A0ABV7YHG4_9ACTN</name>
<evidence type="ECO:0000256" key="6">
    <source>
        <dbReference type="ARBA" id="ARBA00022833"/>
    </source>
</evidence>
<dbReference type="Proteomes" id="UP001595699">
    <property type="component" value="Unassembled WGS sequence"/>
</dbReference>
<dbReference type="PANTHER" id="PTHR33794:SF1">
    <property type="entry name" value="BACILLOLYSIN"/>
    <property type="match status" value="1"/>
</dbReference>
<comment type="similarity">
    <text evidence="1">Belongs to the peptidase M4 family.</text>
</comment>
<reference evidence="13" key="1">
    <citation type="journal article" date="2019" name="Int. J. Syst. Evol. Microbiol.">
        <title>The Global Catalogue of Microorganisms (GCM) 10K type strain sequencing project: providing services to taxonomists for standard genome sequencing and annotation.</title>
        <authorList>
            <consortium name="The Broad Institute Genomics Platform"/>
            <consortium name="The Broad Institute Genome Sequencing Center for Infectious Disease"/>
            <person name="Wu L."/>
            <person name="Ma J."/>
        </authorList>
    </citation>
    <scope>NUCLEOTIDE SEQUENCE [LARGE SCALE GENOMIC DNA]</scope>
    <source>
        <strain evidence="13">CGMCC 4.7241</strain>
    </source>
</reference>
<feature type="chain" id="PRO_5045848887" evidence="8">
    <location>
        <begin position="32"/>
        <end position="749"/>
    </location>
</feature>
<evidence type="ECO:0000313" key="13">
    <source>
        <dbReference type="Proteomes" id="UP001595699"/>
    </source>
</evidence>
<evidence type="ECO:0000256" key="2">
    <source>
        <dbReference type="ARBA" id="ARBA00022670"/>
    </source>
</evidence>
<dbReference type="InterPro" id="IPR001570">
    <property type="entry name" value="Peptidase_M4_C_domain"/>
</dbReference>
<accession>A0ABV7YHG4</accession>
<evidence type="ECO:0000256" key="1">
    <source>
        <dbReference type="ARBA" id="ARBA00009388"/>
    </source>
</evidence>
<dbReference type="Pfam" id="PF01447">
    <property type="entry name" value="Peptidase_M4"/>
    <property type="match status" value="1"/>
</dbReference>
<dbReference type="PANTHER" id="PTHR33794">
    <property type="entry name" value="BACILLOLYSIN"/>
    <property type="match status" value="1"/>
</dbReference>
<evidence type="ECO:0000256" key="3">
    <source>
        <dbReference type="ARBA" id="ARBA00022723"/>
    </source>
</evidence>
<feature type="domain" description="Peptidase M4 C-terminal" evidence="10">
    <location>
        <begin position="382"/>
        <end position="542"/>
    </location>
</feature>
<dbReference type="InterPro" id="IPR050728">
    <property type="entry name" value="Zinc_Metalloprotease_M4"/>
</dbReference>
<proteinExistence type="inferred from homology"/>
<gene>
    <name evidence="12" type="ORF">ACFOUW_25985</name>
</gene>
<dbReference type="PRINTS" id="PR00730">
    <property type="entry name" value="THERMOLYSIN"/>
</dbReference>
<keyword evidence="7" id="KW-0482">Metalloprotease</keyword>
<evidence type="ECO:0000256" key="8">
    <source>
        <dbReference type="SAM" id="SignalP"/>
    </source>
</evidence>
<protein>
    <submittedName>
        <fullName evidence="12">M4 family metallopeptidase</fullName>
    </submittedName>
</protein>
<keyword evidence="4 8" id="KW-0732">Signal</keyword>
<dbReference type="EMBL" id="JBHRZH010000023">
    <property type="protein sequence ID" value="MFC3764313.1"/>
    <property type="molecule type" value="Genomic_DNA"/>
</dbReference>
<evidence type="ECO:0000256" key="7">
    <source>
        <dbReference type="ARBA" id="ARBA00023049"/>
    </source>
</evidence>
<comment type="caution">
    <text evidence="12">The sequence shown here is derived from an EMBL/GenBank/DDBJ whole genome shotgun (WGS) entry which is preliminary data.</text>
</comment>
<dbReference type="InterPro" id="IPR013856">
    <property type="entry name" value="Peptidase_M4_domain"/>
</dbReference>
<dbReference type="Gene3D" id="1.10.390.10">
    <property type="entry name" value="Neutral Protease Domain 2"/>
    <property type="match status" value="1"/>
</dbReference>
<keyword evidence="2" id="KW-0645">Protease</keyword>
<evidence type="ECO:0000256" key="5">
    <source>
        <dbReference type="ARBA" id="ARBA00022801"/>
    </source>
</evidence>
<keyword evidence="13" id="KW-1185">Reference proteome</keyword>
<dbReference type="InterPro" id="IPR023612">
    <property type="entry name" value="Peptidase_M4"/>
</dbReference>
<sequence>MKYRRTVGGIAALATVASASALVAFSSPSYAGSTTDLSFLDQTVRGLEKTTDNTVEKLLGSNGDVSVIKAKGAPIALPKGAPASPTAEQAAKIQLDAHGKPFGVSTKDVKIISTAKVGDGDVVKFQQYKNDLPVFAGEVVASMDKKGGLEALLGGTVKGAVDSVQNVVPNLQSARTAKEYVAKRADVSKALLLTESKGKWIYNPSTLGAPGPSVNRVVNRYDVKSVDGLVDWTVLVDRGFGIVALGYSNHHYAVNRKVCNNANKANADLEQNVCDGKTLKYVRSEGQAAVGDEEVDDIYDQLGNTAKWYAQYGGTDLTALVGTGTDGKALRATARICATNQQPECPMQNAFWGSGQMYFGEGFDLLDITGHEVTHGVTEKTSALRYAYQAGAINESMSDVFGEYIDLATNPSKVGTDRAWILGDDDANLGFFRDMEDPTKSSDPQPDKMTSNQWFNDAEFRDFGGVHANSGVGNKAGFLLGSEGTTKFNGYDVRGLGLKKAWKVYWATQNVLTSGSDYKDLFYTLPVACRKLVGKSGTQVTADDCRQVDNAVRATEMYKNAASAAPVATPYCGNKAKVAASTSQGFDGPKKPSDWNFEKAALLSNAEAEVDYANRGADSALLFTQVAGGGAPEVTSATLSSDPKGVPSKSLLRFDYVAYFGWAAIDNVTSARLEYRVGGGAWKAASGLAGAVNPGPWKGHSFGWSSAKYPLDSLAGKQVAWRFVMTKAPSDAAQIATLNVDNFKIYTCK</sequence>
<feature type="domain" description="FTP" evidence="11">
    <location>
        <begin position="108"/>
        <end position="151"/>
    </location>
</feature>
<dbReference type="InterPro" id="IPR027268">
    <property type="entry name" value="Peptidase_M4/M1_CTD_sf"/>
</dbReference>
<dbReference type="SUPFAM" id="SSF55486">
    <property type="entry name" value="Metalloproteases ('zincins'), catalytic domain"/>
    <property type="match status" value="1"/>
</dbReference>
<dbReference type="InterPro" id="IPR011096">
    <property type="entry name" value="FTP_domain"/>
</dbReference>
<dbReference type="Gene3D" id="3.10.170.10">
    <property type="match status" value="1"/>
</dbReference>